<evidence type="ECO:0000259" key="1">
    <source>
        <dbReference type="Pfam" id="PF11721"/>
    </source>
</evidence>
<dbReference type="EMBL" id="JBBPBN010000010">
    <property type="protein sequence ID" value="KAK9031018.1"/>
    <property type="molecule type" value="Genomic_DNA"/>
</dbReference>
<sequence>MQACLQNFRGQVRGYTVRLLFAEKAFPFRSLESLKSLGRLDFDVYIQGARIFRDFDISKEEDSVERAITRSFTANVTENHLEIHLFWACKGTSGTPEEDFRQTVSGILLGNHKEKSHTAV</sequence>
<accession>A0ABR2T0K7</accession>
<organism evidence="2 3">
    <name type="scientific">Hibiscus sabdariffa</name>
    <name type="common">roselle</name>
    <dbReference type="NCBI Taxonomy" id="183260"/>
    <lineage>
        <taxon>Eukaryota</taxon>
        <taxon>Viridiplantae</taxon>
        <taxon>Streptophyta</taxon>
        <taxon>Embryophyta</taxon>
        <taxon>Tracheophyta</taxon>
        <taxon>Spermatophyta</taxon>
        <taxon>Magnoliopsida</taxon>
        <taxon>eudicotyledons</taxon>
        <taxon>Gunneridae</taxon>
        <taxon>Pentapetalae</taxon>
        <taxon>rosids</taxon>
        <taxon>malvids</taxon>
        <taxon>Malvales</taxon>
        <taxon>Malvaceae</taxon>
        <taxon>Malvoideae</taxon>
        <taxon>Hibiscus</taxon>
    </lineage>
</organism>
<evidence type="ECO:0000313" key="2">
    <source>
        <dbReference type="EMBL" id="KAK9031018.1"/>
    </source>
</evidence>
<dbReference type="Proteomes" id="UP001396334">
    <property type="component" value="Unassembled WGS sequence"/>
</dbReference>
<dbReference type="Gene3D" id="2.60.120.430">
    <property type="entry name" value="Galactose-binding lectin"/>
    <property type="match status" value="1"/>
</dbReference>
<dbReference type="PANTHER" id="PTHR34081:SF1">
    <property type="entry name" value="MALECTIN, LEUCINE-RICH REPEAT DOMAIN, L DOMAIN-LIKE PROTEIN-RELATED"/>
    <property type="match status" value="1"/>
</dbReference>
<comment type="caution">
    <text evidence="2">The sequence shown here is derived from an EMBL/GenBank/DDBJ whole genome shotgun (WGS) entry which is preliminary data.</text>
</comment>
<evidence type="ECO:0000313" key="3">
    <source>
        <dbReference type="Proteomes" id="UP001396334"/>
    </source>
</evidence>
<gene>
    <name evidence="2" type="ORF">V6N11_032416</name>
</gene>
<proteinExistence type="predicted"/>
<name>A0ABR2T0K7_9ROSI</name>
<keyword evidence="3" id="KW-1185">Reference proteome</keyword>
<reference evidence="2 3" key="1">
    <citation type="journal article" date="2024" name="G3 (Bethesda)">
        <title>Genome assembly of Hibiscus sabdariffa L. provides insights into metabolisms of medicinal natural products.</title>
        <authorList>
            <person name="Kim T."/>
        </authorList>
    </citation>
    <scope>NUCLEOTIDE SEQUENCE [LARGE SCALE GENOMIC DNA]</scope>
    <source>
        <strain evidence="2">TK-2024</strain>
        <tissue evidence="2">Old leaves</tissue>
    </source>
</reference>
<dbReference type="InterPro" id="IPR021720">
    <property type="entry name" value="Malectin_dom"/>
</dbReference>
<protein>
    <recommendedName>
        <fullName evidence="1">Malectin domain-containing protein</fullName>
    </recommendedName>
</protein>
<dbReference type="PANTHER" id="PTHR34081">
    <property type="entry name" value="MALECTIN DOMAIN-CONTAINING PROTEIN"/>
    <property type="match status" value="1"/>
</dbReference>
<feature type="domain" description="Malectin" evidence="1">
    <location>
        <begin position="14"/>
        <end position="93"/>
    </location>
</feature>
<dbReference type="Pfam" id="PF11721">
    <property type="entry name" value="Malectin"/>
    <property type="match status" value="1"/>
</dbReference>